<gene>
    <name evidence="1" type="ORF">DSM106972_063390</name>
</gene>
<dbReference type="OrthoDB" id="5362408at2"/>
<protein>
    <submittedName>
        <fullName evidence="1">CRISPR-associated RAMP family protein</fullName>
    </submittedName>
</protein>
<dbReference type="EMBL" id="RSCL01000017">
    <property type="protein sequence ID" value="RUT02264.1"/>
    <property type="molecule type" value="Genomic_DNA"/>
</dbReference>
<reference evidence="1" key="2">
    <citation type="journal article" date="2019" name="Genome Biol. Evol.">
        <title>Day and night: Metabolic profiles and evolutionary relationships of six axenic non-marine cyanobacteria.</title>
        <authorList>
            <person name="Will S.E."/>
            <person name="Henke P."/>
            <person name="Boedeker C."/>
            <person name="Huang S."/>
            <person name="Brinkmann H."/>
            <person name="Rohde M."/>
            <person name="Jarek M."/>
            <person name="Friedl T."/>
            <person name="Seufert S."/>
            <person name="Schumacher M."/>
            <person name="Overmann J."/>
            <person name="Neumann-Schaal M."/>
            <person name="Petersen J."/>
        </authorList>
    </citation>
    <scope>NUCLEOTIDE SEQUENCE [LARGE SCALE GENOMIC DNA]</scope>
    <source>
        <strain evidence="1">PCC 7102</strain>
    </source>
</reference>
<evidence type="ECO:0000313" key="2">
    <source>
        <dbReference type="Proteomes" id="UP000271624"/>
    </source>
</evidence>
<comment type="caution">
    <text evidence="1">The sequence shown here is derived from an EMBL/GenBank/DDBJ whole genome shotgun (WGS) entry which is preliminary data.</text>
</comment>
<dbReference type="RefSeq" id="WP_127084525.1">
    <property type="nucleotide sequence ID" value="NZ_RSCL01000017.1"/>
</dbReference>
<organism evidence="1 2">
    <name type="scientific">Dulcicalothrix desertica PCC 7102</name>
    <dbReference type="NCBI Taxonomy" id="232991"/>
    <lineage>
        <taxon>Bacteria</taxon>
        <taxon>Bacillati</taxon>
        <taxon>Cyanobacteriota</taxon>
        <taxon>Cyanophyceae</taxon>
        <taxon>Nostocales</taxon>
        <taxon>Calotrichaceae</taxon>
        <taxon>Dulcicalothrix</taxon>
    </lineage>
</organism>
<proteinExistence type="predicted"/>
<dbReference type="InterPro" id="IPR023825">
    <property type="entry name" value="CRISPR-assoc_RAMP_BGP1436"/>
</dbReference>
<reference evidence="1" key="1">
    <citation type="submission" date="2018-12" db="EMBL/GenBank/DDBJ databases">
        <authorList>
            <person name="Will S."/>
            <person name="Neumann-Schaal M."/>
            <person name="Henke P."/>
        </authorList>
    </citation>
    <scope>NUCLEOTIDE SEQUENCE</scope>
    <source>
        <strain evidence="1">PCC 7102</strain>
    </source>
</reference>
<dbReference type="AlphaFoldDB" id="A0A433V855"/>
<name>A0A433V855_9CYAN</name>
<dbReference type="Proteomes" id="UP000271624">
    <property type="component" value="Unassembled WGS sequence"/>
</dbReference>
<keyword evidence="2" id="KW-1185">Reference proteome</keyword>
<accession>A0A433V855</accession>
<sequence length="811" mass="93331">MIPRHIKEVSPQRKAVAPYNFVELHNKVVPAELEADGNLRTHDRYYSDRYTGKIVCTLKTESLLYTRCGLNKDDFANFGDKGNEELTSEEREKYAQFFQHPGNENPVLAGSSLRGMFRNIVEIISFSKIERVSEQDKFFFRAVAAESDDPLGNIYKDTIKNSVKAGYLEKRGDKWFIRPATEHNNKSFLKIKEQDINKTDVPSLIIMEKDEYLPQYIKINVNLNGKNITISEGEIIGGRQGYLVTSGNMLETLNVTEAERRRLLRRKDTRKNHYIVLEPSKAASLEISESAIRDYCNALTDFQQGKLFENNPRNKFSKSIGFLEPGRPVFYCTPKDSNSVVTLFGQSQNFRIPYLSKNTGRAASAVDFVPERVGKSDIIDITDAIFGSVRDKKVQEQSRAGRVFFSDALYKGDEDGIWLSNDIITPRILASPKPTTFQHYLVQKDSNKESLKHYASEPNVDTVIRGHKLYWHKGDVRIERIRENLPEKEIENKQSQYTKIKPIKSGVTFEFTINFENLTDVELGALLWTLTLTLPVKEEEMKTRQLLSLSAKERYCFSLGMGKPLGMGAVGIEKYELHLNERYRNEPKQRYTKLFDGDKWLVGDHPATHDECANCINRFEEYITSEISKLDYPEDYNVTETEKLKLKDIPRIKMLLLMLRWDKYPPVDIRTRYMEIERSVRESYLCNPVKAEDQTVNEYKCRLVLPSPFQVMDMEGLDNRIHVLPDESISLEQETNQVETALYNFTIGQILDATVTKIKGNDVTYEFLENRKKTTGEKKNVKTLQSGQAVKIQITALKEDGNIKNVKLYLG</sequence>
<evidence type="ECO:0000313" key="1">
    <source>
        <dbReference type="EMBL" id="RUT02264.1"/>
    </source>
</evidence>
<dbReference type="NCBIfam" id="TIGR03986">
    <property type="entry name" value="TIGR03986 family CRISPR-associated RAMP protein"/>
    <property type="match status" value="1"/>
</dbReference>